<gene>
    <name evidence="2" type="ORF">GCM10023191_002340</name>
</gene>
<comment type="caution">
    <text evidence="2">The sequence shown here is derived from an EMBL/GenBank/DDBJ whole genome shotgun (WGS) entry which is preliminary data.</text>
</comment>
<dbReference type="EMBL" id="BAABHF010000007">
    <property type="protein sequence ID" value="GAA4482306.1"/>
    <property type="molecule type" value="Genomic_DNA"/>
</dbReference>
<dbReference type="PANTHER" id="PTHR30390">
    <property type="entry name" value="SEDOHEPTULOSE 7-PHOSPHATE ISOMERASE / DNAA INITIATOR-ASSOCIATING FACTOR FOR REPLICATION INITIATION"/>
    <property type="match status" value="1"/>
</dbReference>
<evidence type="ECO:0000313" key="2">
    <source>
        <dbReference type="EMBL" id="GAA4482306.1"/>
    </source>
</evidence>
<accession>A0ABP8P5F9</accession>
<dbReference type="InterPro" id="IPR050099">
    <property type="entry name" value="SIS_GmhA/DiaA_subfam"/>
</dbReference>
<dbReference type="Pfam" id="PF13580">
    <property type="entry name" value="SIS_2"/>
    <property type="match status" value="1"/>
</dbReference>
<dbReference type="InterPro" id="IPR046348">
    <property type="entry name" value="SIS_dom_sf"/>
</dbReference>
<dbReference type="SUPFAM" id="SSF53697">
    <property type="entry name" value="SIS domain"/>
    <property type="match status" value="1"/>
</dbReference>
<dbReference type="Gene3D" id="3.40.50.10490">
    <property type="entry name" value="Glucose-6-phosphate isomerase like protein, domain 1"/>
    <property type="match status" value="1"/>
</dbReference>
<keyword evidence="3" id="KW-1185">Reference proteome</keyword>
<dbReference type="Proteomes" id="UP001500503">
    <property type="component" value="Unassembled WGS sequence"/>
</dbReference>
<evidence type="ECO:0000259" key="1">
    <source>
        <dbReference type="PROSITE" id="PS51464"/>
    </source>
</evidence>
<dbReference type="InterPro" id="IPR001347">
    <property type="entry name" value="SIS_dom"/>
</dbReference>
<protein>
    <submittedName>
        <fullName evidence="2">SIS domain-containing protein</fullName>
    </submittedName>
</protein>
<dbReference type="InterPro" id="IPR035461">
    <property type="entry name" value="GmhA/DiaA"/>
</dbReference>
<sequence>MLVGTEPPGPDLPHVMRVTSRRRSEFVELIQEVNLETLGSIVSELWVALHEGRNIFTVGNGGSAATASHLATDIRSAVSTDCTFADQAKVWPLADLVSLTTATSNDYSYEDSFAVPLRQSLSRGDLLIAISVSGESPNVLRAVRETRTRGGRVVALTGRPTARLAADADVVVAVDHDDYGHVEDVHQWVCHAIAANLRSVGHLALNGGAR</sequence>
<dbReference type="CDD" id="cd05006">
    <property type="entry name" value="SIS_GmhA"/>
    <property type="match status" value="1"/>
</dbReference>
<dbReference type="PANTHER" id="PTHR30390:SF8">
    <property type="entry name" value="SUGAR ISOMERASE (SIS)"/>
    <property type="match status" value="1"/>
</dbReference>
<dbReference type="PROSITE" id="PS51464">
    <property type="entry name" value="SIS"/>
    <property type="match status" value="1"/>
</dbReference>
<name>A0ABP8P5F9_9ACTN</name>
<feature type="domain" description="SIS" evidence="1">
    <location>
        <begin position="45"/>
        <end position="210"/>
    </location>
</feature>
<evidence type="ECO:0000313" key="3">
    <source>
        <dbReference type="Proteomes" id="UP001500503"/>
    </source>
</evidence>
<organism evidence="2 3">
    <name type="scientific">Actinoallomurus oryzae</name>
    <dbReference type="NCBI Taxonomy" id="502180"/>
    <lineage>
        <taxon>Bacteria</taxon>
        <taxon>Bacillati</taxon>
        <taxon>Actinomycetota</taxon>
        <taxon>Actinomycetes</taxon>
        <taxon>Streptosporangiales</taxon>
        <taxon>Thermomonosporaceae</taxon>
        <taxon>Actinoallomurus</taxon>
    </lineage>
</organism>
<reference evidence="3" key="1">
    <citation type="journal article" date="2019" name="Int. J. Syst. Evol. Microbiol.">
        <title>The Global Catalogue of Microorganisms (GCM) 10K type strain sequencing project: providing services to taxonomists for standard genome sequencing and annotation.</title>
        <authorList>
            <consortium name="The Broad Institute Genomics Platform"/>
            <consortium name="The Broad Institute Genome Sequencing Center for Infectious Disease"/>
            <person name="Wu L."/>
            <person name="Ma J."/>
        </authorList>
    </citation>
    <scope>NUCLEOTIDE SEQUENCE [LARGE SCALE GENOMIC DNA]</scope>
    <source>
        <strain evidence="3">JCM 17933</strain>
    </source>
</reference>
<proteinExistence type="predicted"/>